<feature type="region of interest" description="Disordered" evidence="1">
    <location>
        <begin position="57"/>
        <end position="108"/>
    </location>
</feature>
<dbReference type="AlphaFoldDB" id="A0A9P3UK06"/>
<evidence type="ECO:0000313" key="3">
    <source>
        <dbReference type="Proteomes" id="UP001063166"/>
    </source>
</evidence>
<proteinExistence type="predicted"/>
<gene>
    <name evidence="2" type="ORF">LshimejAT787_0108250</name>
</gene>
<comment type="caution">
    <text evidence="2">The sequence shown here is derived from an EMBL/GenBank/DDBJ whole genome shotgun (WGS) entry which is preliminary data.</text>
</comment>
<feature type="region of interest" description="Disordered" evidence="1">
    <location>
        <begin position="1"/>
        <end position="29"/>
    </location>
</feature>
<sequence length="153" mass="17416">MSASTTYQPSSLPTPPFSPRPIMPDDSLRPTLNLLDSLVDYYQQERDWVQRTRTALENAFQQVQQPDQPESLPTPPSESDSTSPTARSGKPSNPHNSRFTPVRPLRPIASPKDYFQRKQILDMFDQMVEARIESCQTVNRLIRNVSRGGLDCR</sequence>
<name>A0A9P3UK06_LYOSH</name>
<dbReference type="Proteomes" id="UP001063166">
    <property type="component" value="Unassembled WGS sequence"/>
</dbReference>
<feature type="compositionally biased region" description="Polar residues" evidence="1">
    <location>
        <begin position="90"/>
        <end position="99"/>
    </location>
</feature>
<feature type="compositionally biased region" description="Pro residues" evidence="1">
    <location>
        <begin position="12"/>
        <end position="22"/>
    </location>
</feature>
<evidence type="ECO:0000256" key="1">
    <source>
        <dbReference type="SAM" id="MobiDB-lite"/>
    </source>
</evidence>
<feature type="compositionally biased region" description="Polar residues" evidence="1">
    <location>
        <begin position="1"/>
        <end position="11"/>
    </location>
</feature>
<dbReference type="OrthoDB" id="3217075at2759"/>
<dbReference type="EMBL" id="BRPK01000001">
    <property type="protein sequence ID" value="GLB33941.1"/>
    <property type="molecule type" value="Genomic_DNA"/>
</dbReference>
<reference evidence="2" key="1">
    <citation type="submission" date="2022-07" db="EMBL/GenBank/DDBJ databases">
        <title>The genome of Lyophyllum shimeji provides insight into the initial evolution of ectomycorrhizal fungal genome.</title>
        <authorList>
            <person name="Kobayashi Y."/>
            <person name="Shibata T."/>
            <person name="Hirakawa H."/>
            <person name="Shigenobu S."/>
            <person name="Nishiyama T."/>
            <person name="Yamada A."/>
            <person name="Hasebe M."/>
            <person name="Kawaguchi M."/>
        </authorList>
    </citation>
    <scope>NUCLEOTIDE SEQUENCE</scope>
    <source>
        <strain evidence="2">AT787</strain>
    </source>
</reference>
<protein>
    <submittedName>
        <fullName evidence="2">Uncharacterized protein</fullName>
    </submittedName>
</protein>
<evidence type="ECO:0000313" key="2">
    <source>
        <dbReference type="EMBL" id="GLB33941.1"/>
    </source>
</evidence>
<feature type="compositionally biased region" description="Polar residues" evidence="1">
    <location>
        <begin position="57"/>
        <end position="68"/>
    </location>
</feature>
<organism evidence="2 3">
    <name type="scientific">Lyophyllum shimeji</name>
    <name type="common">Hon-shimeji</name>
    <name type="synonym">Tricholoma shimeji</name>
    <dbReference type="NCBI Taxonomy" id="47721"/>
    <lineage>
        <taxon>Eukaryota</taxon>
        <taxon>Fungi</taxon>
        <taxon>Dikarya</taxon>
        <taxon>Basidiomycota</taxon>
        <taxon>Agaricomycotina</taxon>
        <taxon>Agaricomycetes</taxon>
        <taxon>Agaricomycetidae</taxon>
        <taxon>Agaricales</taxon>
        <taxon>Tricholomatineae</taxon>
        <taxon>Lyophyllaceae</taxon>
        <taxon>Lyophyllum</taxon>
    </lineage>
</organism>
<accession>A0A9P3UK06</accession>
<keyword evidence="3" id="KW-1185">Reference proteome</keyword>